<evidence type="ECO:0000256" key="1">
    <source>
        <dbReference type="SAM" id="MobiDB-lite"/>
    </source>
</evidence>
<sequence>QASSQRKRQPAETQAGSDADAKHAPVSSVHRVLCSPGTVALDCPLSFIVLAAGLRRTTIDDEELTSGKPQIVLWASVRGER</sequence>
<proteinExistence type="predicted"/>
<dbReference type="AlphaFoldDB" id="A0AAV0L5H2"/>
<comment type="caution">
    <text evidence="2">The sequence shown here is derived from an EMBL/GenBank/DDBJ whole genome shotgun (WGS) entry which is preliminary data.</text>
</comment>
<accession>A0AAV0L5H2</accession>
<evidence type="ECO:0000313" key="3">
    <source>
        <dbReference type="Proteomes" id="UP001154282"/>
    </source>
</evidence>
<protein>
    <submittedName>
        <fullName evidence="2">Uncharacterized protein</fullName>
    </submittedName>
</protein>
<keyword evidence="3" id="KW-1185">Reference proteome</keyword>
<organism evidence="2 3">
    <name type="scientific">Linum tenue</name>
    <dbReference type="NCBI Taxonomy" id="586396"/>
    <lineage>
        <taxon>Eukaryota</taxon>
        <taxon>Viridiplantae</taxon>
        <taxon>Streptophyta</taxon>
        <taxon>Embryophyta</taxon>
        <taxon>Tracheophyta</taxon>
        <taxon>Spermatophyta</taxon>
        <taxon>Magnoliopsida</taxon>
        <taxon>eudicotyledons</taxon>
        <taxon>Gunneridae</taxon>
        <taxon>Pentapetalae</taxon>
        <taxon>rosids</taxon>
        <taxon>fabids</taxon>
        <taxon>Malpighiales</taxon>
        <taxon>Linaceae</taxon>
        <taxon>Linum</taxon>
    </lineage>
</organism>
<reference evidence="2" key="1">
    <citation type="submission" date="2022-08" db="EMBL/GenBank/DDBJ databases">
        <authorList>
            <person name="Gutierrez-Valencia J."/>
        </authorList>
    </citation>
    <scope>NUCLEOTIDE SEQUENCE</scope>
</reference>
<evidence type="ECO:0000313" key="2">
    <source>
        <dbReference type="EMBL" id="CAI0429152.1"/>
    </source>
</evidence>
<gene>
    <name evidence="2" type="ORF">LITE_LOCUS22003</name>
</gene>
<feature type="region of interest" description="Disordered" evidence="1">
    <location>
        <begin position="1"/>
        <end position="27"/>
    </location>
</feature>
<dbReference type="EMBL" id="CAMGYJ010000006">
    <property type="protein sequence ID" value="CAI0429152.1"/>
    <property type="molecule type" value="Genomic_DNA"/>
</dbReference>
<name>A0AAV0L5H2_9ROSI</name>
<feature type="non-terminal residue" evidence="2">
    <location>
        <position position="1"/>
    </location>
</feature>
<dbReference type="Proteomes" id="UP001154282">
    <property type="component" value="Unassembled WGS sequence"/>
</dbReference>